<accession>A0A4R2GD90</accession>
<evidence type="ECO:0000256" key="1">
    <source>
        <dbReference type="ARBA" id="ARBA00008779"/>
    </source>
</evidence>
<dbReference type="InterPro" id="IPR024607">
    <property type="entry name" value="Sulfatase_CS"/>
</dbReference>
<dbReference type="PANTHER" id="PTHR42693:SF53">
    <property type="entry name" value="ENDO-4-O-SULFATASE"/>
    <property type="match status" value="1"/>
</dbReference>
<keyword evidence="2" id="KW-0479">Metal-binding</keyword>
<dbReference type="AlphaFoldDB" id="A0A4R2GD90"/>
<dbReference type="Gene3D" id="3.40.720.10">
    <property type="entry name" value="Alkaline Phosphatase, subunit A"/>
    <property type="match status" value="1"/>
</dbReference>
<dbReference type="CDD" id="cd16027">
    <property type="entry name" value="SGSH"/>
    <property type="match status" value="1"/>
</dbReference>
<evidence type="ECO:0000256" key="2">
    <source>
        <dbReference type="ARBA" id="ARBA00022723"/>
    </source>
</evidence>
<keyword evidence="7" id="KW-1185">Reference proteome</keyword>
<dbReference type="InterPro" id="IPR017850">
    <property type="entry name" value="Alkaline_phosphatase_core_sf"/>
</dbReference>
<evidence type="ECO:0000256" key="3">
    <source>
        <dbReference type="ARBA" id="ARBA00022801"/>
    </source>
</evidence>
<evidence type="ECO:0000313" key="6">
    <source>
        <dbReference type="EMBL" id="TCO06058.1"/>
    </source>
</evidence>
<proteinExistence type="inferred from homology"/>
<evidence type="ECO:0000259" key="5">
    <source>
        <dbReference type="Pfam" id="PF00884"/>
    </source>
</evidence>
<comment type="caution">
    <text evidence="6">The sequence shown here is derived from an EMBL/GenBank/DDBJ whole genome shotgun (WGS) entry which is preliminary data.</text>
</comment>
<dbReference type="Proteomes" id="UP000295221">
    <property type="component" value="Unassembled WGS sequence"/>
</dbReference>
<evidence type="ECO:0000313" key="7">
    <source>
        <dbReference type="Proteomes" id="UP000295221"/>
    </source>
</evidence>
<keyword evidence="3" id="KW-0378">Hydrolase</keyword>
<dbReference type="PROSITE" id="PS51257">
    <property type="entry name" value="PROKAR_LIPOPROTEIN"/>
    <property type="match status" value="1"/>
</dbReference>
<organism evidence="6 7">
    <name type="scientific">Natronoflexus pectinivorans</name>
    <dbReference type="NCBI Taxonomy" id="682526"/>
    <lineage>
        <taxon>Bacteria</taxon>
        <taxon>Pseudomonadati</taxon>
        <taxon>Bacteroidota</taxon>
        <taxon>Bacteroidia</taxon>
        <taxon>Marinilabiliales</taxon>
        <taxon>Marinilabiliaceae</taxon>
        <taxon>Natronoflexus</taxon>
    </lineage>
</organism>
<feature type="domain" description="Sulfatase N-terminal" evidence="5">
    <location>
        <begin position="40"/>
        <end position="150"/>
    </location>
</feature>
<dbReference type="InterPro" id="IPR050738">
    <property type="entry name" value="Sulfatase"/>
</dbReference>
<dbReference type="GO" id="GO:0046872">
    <property type="term" value="F:metal ion binding"/>
    <property type="evidence" value="ECO:0007669"/>
    <property type="project" value="UniProtKB-KW"/>
</dbReference>
<gene>
    <name evidence="6" type="ORF">EV194_11440</name>
</gene>
<dbReference type="GO" id="GO:0004065">
    <property type="term" value="F:arylsulfatase activity"/>
    <property type="evidence" value="ECO:0007669"/>
    <property type="project" value="TreeGrafter"/>
</dbReference>
<dbReference type="OrthoDB" id="9765065at2"/>
<sequence>MIFKPSLHSIAKTSSLFGAGLILFSCQEAVDENSVLPFRPNILVISCEDISPFLGVYGDPVAQTPRLDQLAAEGIKFTSMYSNNGVCAPSRASLITGMYPTAIGANHMRNYSPDGSDYKWIPENIEVYEVVLPTGVKCFTEFLREEGYYCTNNSKTDYQFASPLTAWDEDGDQAHWRNKPKGKPFFSIFNLFVSHESQVWARGHLPLTVDPADVPIPPYFPDDSIIRHDIAVMYSNIHEMDRQVNHLIKEVEEAGLLDSTIIIFYSDHGGPLPRQKRSIKESGTHVPFIVWYPNGYRAGEVENRLASFVDVPPTILSLAGIKPPEYIHGKSFLGKYTEEPREYVFGGRNRMDEQIDKQGFVRDERYRYIRNYYPNQVEFMPVTYRMQMPMMKRMIELYENDELNETQRIYFENIRGEEEFYDVQNDPHEIRNLIEHPDYQEHISRLRNKFEKWDTEYNEMWHIPEVETREMFYPHNEQQVVKKPRFEMANGKLHIIAATEGSSIAYQINGQGHHPDHWFLYTEAIELSEGDLVSAIGVRAGFKNSAVVYHK</sequence>
<dbReference type="RefSeq" id="WP_132434841.1">
    <property type="nucleotide sequence ID" value="NZ_SLWK01000014.1"/>
</dbReference>
<reference evidence="6 7" key="1">
    <citation type="submission" date="2019-03" db="EMBL/GenBank/DDBJ databases">
        <title>Genomic Encyclopedia of Type Strains, Phase IV (KMG-IV): sequencing the most valuable type-strain genomes for metagenomic binning, comparative biology and taxonomic classification.</title>
        <authorList>
            <person name="Goeker M."/>
        </authorList>
    </citation>
    <scope>NUCLEOTIDE SEQUENCE [LARGE SCALE GENOMIC DNA]</scope>
    <source>
        <strain evidence="6 7">DSM 24179</strain>
    </source>
</reference>
<evidence type="ECO:0000256" key="4">
    <source>
        <dbReference type="ARBA" id="ARBA00022837"/>
    </source>
</evidence>
<protein>
    <submittedName>
        <fullName evidence="6">Arylsulfatase A-like enzyme</fullName>
    </submittedName>
</protein>
<dbReference type="SUPFAM" id="SSF53649">
    <property type="entry name" value="Alkaline phosphatase-like"/>
    <property type="match status" value="1"/>
</dbReference>
<feature type="domain" description="Sulfatase N-terminal" evidence="5">
    <location>
        <begin position="179"/>
        <end position="321"/>
    </location>
</feature>
<comment type="similarity">
    <text evidence="1">Belongs to the sulfatase family.</text>
</comment>
<keyword evidence="4" id="KW-0106">Calcium</keyword>
<dbReference type="EMBL" id="SLWK01000014">
    <property type="protein sequence ID" value="TCO06058.1"/>
    <property type="molecule type" value="Genomic_DNA"/>
</dbReference>
<dbReference type="InterPro" id="IPR000917">
    <property type="entry name" value="Sulfatase_N"/>
</dbReference>
<dbReference type="PANTHER" id="PTHR42693">
    <property type="entry name" value="ARYLSULFATASE FAMILY MEMBER"/>
    <property type="match status" value="1"/>
</dbReference>
<name>A0A4R2GD90_9BACT</name>
<dbReference type="PROSITE" id="PS00523">
    <property type="entry name" value="SULFATASE_1"/>
    <property type="match status" value="1"/>
</dbReference>
<dbReference type="Pfam" id="PF00884">
    <property type="entry name" value="Sulfatase"/>
    <property type="match status" value="2"/>
</dbReference>